<protein>
    <submittedName>
        <fullName evidence="1">Uncharacterized protein</fullName>
    </submittedName>
</protein>
<sequence length="39" mass="4518">MALGTFNADFSIVRLVPRRLFDRGVLRHSQEIRYAEIGI</sequence>
<gene>
    <name evidence="1" type="ORF">PAMC26510_09935</name>
</gene>
<proteinExistence type="predicted"/>
<organism evidence="1 2">
    <name type="scientific">Caballeronia sordidicola</name>
    <name type="common">Burkholderia sordidicola</name>
    <dbReference type="NCBI Taxonomy" id="196367"/>
    <lineage>
        <taxon>Bacteria</taxon>
        <taxon>Pseudomonadati</taxon>
        <taxon>Pseudomonadota</taxon>
        <taxon>Betaproteobacteria</taxon>
        <taxon>Burkholderiales</taxon>
        <taxon>Burkholderiaceae</taxon>
        <taxon>Caballeronia</taxon>
    </lineage>
</organism>
<comment type="caution">
    <text evidence="1">The sequence shown here is derived from an EMBL/GenBank/DDBJ whole genome shotgun (WGS) entry which is preliminary data.</text>
</comment>
<dbReference type="Proteomes" id="UP000194546">
    <property type="component" value="Unassembled WGS sequence"/>
</dbReference>
<evidence type="ECO:0000313" key="2">
    <source>
        <dbReference type="Proteomes" id="UP000194546"/>
    </source>
</evidence>
<dbReference type="AlphaFoldDB" id="A0A242MZI0"/>
<reference evidence="1 2" key="1">
    <citation type="submission" date="2017-03" db="EMBL/GenBank/DDBJ databases">
        <title>Genome analysis of strain PAMC 26510.</title>
        <authorList>
            <person name="Oh H.-M."/>
            <person name="Yang J.-A."/>
        </authorList>
    </citation>
    <scope>NUCLEOTIDE SEQUENCE [LARGE SCALE GENOMIC DNA]</scope>
    <source>
        <strain evidence="1 2">PAMC 26510</strain>
    </source>
</reference>
<dbReference type="EMBL" id="NBTY01000055">
    <property type="protein sequence ID" value="OTP76712.1"/>
    <property type="molecule type" value="Genomic_DNA"/>
</dbReference>
<evidence type="ECO:0000313" key="1">
    <source>
        <dbReference type="EMBL" id="OTP76712.1"/>
    </source>
</evidence>
<accession>A0A242MZI0</accession>
<name>A0A242MZI0_CABSO</name>